<dbReference type="GO" id="GO:0016042">
    <property type="term" value="P:lipid catabolic process"/>
    <property type="evidence" value="ECO:0007669"/>
    <property type="project" value="UniProtKB-UniRule"/>
</dbReference>
<keyword evidence="7" id="KW-1185">Reference proteome</keyword>
<dbReference type="GO" id="GO:0047499">
    <property type="term" value="F:calcium-independent phospholipase A2 activity"/>
    <property type="evidence" value="ECO:0007669"/>
    <property type="project" value="TreeGrafter"/>
</dbReference>
<dbReference type="Pfam" id="PF01734">
    <property type="entry name" value="Patatin"/>
    <property type="match status" value="1"/>
</dbReference>
<feature type="short sequence motif" description="DGA/G" evidence="4">
    <location>
        <begin position="174"/>
        <end position="176"/>
    </location>
</feature>
<keyword evidence="3 4" id="KW-0443">Lipid metabolism</keyword>
<feature type="active site" description="Proton acceptor" evidence="4">
    <location>
        <position position="174"/>
    </location>
</feature>
<feature type="short sequence motif" description="GXSXG" evidence="4">
    <location>
        <begin position="46"/>
        <end position="50"/>
    </location>
</feature>
<feature type="active site" description="Nucleophile" evidence="4">
    <location>
        <position position="48"/>
    </location>
</feature>
<sequence>MKPFRKHVALAVDGGGIRGVVVTQALAMLEEALGKPAHEMFQLAVGTSTGAIIAAGLGAHIRAQEMTQLYRQEGPQIFRRSWRTALFPLSKVRYPGEGLAEALHTYFGERRMGDFWISQPPMDVVITAFDLAENRTRFVKPWKEEYADWPVVKAVQASCTVPTYFPVVEDRYIDGGVGSYANPCYLAAYEAQQCLGWDPAETTLISLGTGREPHAYAPEKAGQLWAWDWLMPMLGAFLQSAYDQQVHLVETYFPELDFRRFQVDLEQPIEMDAADQVDRLAGYGVRLGRMILNDAVDRAQGVSPKLAPEKAGLTAARKE</sequence>
<dbReference type="PROSITE" id="PS51635">
    <property type="entry name" value="PNPLA"/>
    <property type="match status" value="1"/>
</dbReference>
<keyword evidence="2 4" id="KW-0442">Lipid degradation</keyword>
<dbReference type="GO" id="GO:0016020">
    <property type="term" value="C:membrane"/>
    <property type="evidence" value="ECO:0007669"/>
    <property type="project" value="TreeGrafter"/>
</dbReference>
<dbReference type="OrthoDB" id="153575at2"/>
<dbReference type="PANTHER" id="PTHR24185">
    <property type="entry name" value="CALCIUM-INDEPENDENT PHOSPHOLIPASE A2-GAMMA"/>
    <property type="match status" value="1"/>
</dbReference>
<organism evidence="6 7">
    <name type="scientific">Levilinea saccharolytica</name>
    <dbReference type="NCBI Taxonomy" id="229921"/>
    <lineage>
        <taxon>Bacteria</taxon>
        <taxon>Bacillati</taxon>
        <taxon>Chloroflexota</taxon>
        <taxon>Anaerolineae</taxon>
        <taxon>Anaerolineales</taxon>
        <taxon>Anaerolineaceae</taxon>
        <taxon>Levilinea</taxon>
    </lineage>
</organism>
<evidence type="ECO:0000313" key="6">
    <source>
        <dbReference type="EMBL" id="KPL83551.1"/>
    </source>
</evidence>
<dbReference type="Proteomes" id="UP000050501">
    <property type="component" value="Unassembled WGS sequence"/>
</dbReference>
<dbReference type="PATRIC" id="fig|229921.5.peg.690"/>
<evidence type="ECO:0000256" key="3">
    <source>
        <dbReference type="ARBA" id="ARBA00023098"/>
    </source>
</evidence>
<gene>
    <name evidence="6" type="ORF">ADN01_07460</name>
</gene>
<feature type="short sequence motif" description="GXGXXG" evidence="4">
    <location>
        <begin position="14"/>
        <end position="19"/>
    </location>
</feature>
<dbReference type="EMBL" id="LGCM01000029">
    <property type="protein sequence ID" value="KPL83551.1"/>
    <property type="molecule type" value="Genomic_DNA"/>
</dbReference>
<name>A0A0P6XW71_9CHLR</name>
<dbReference type="GO" id="GO:0019369">
    <property type="term" value="P:arachidonate metabolic process"/>
    <property type="evidence" value="ECO:0007669"/>
    <property type="project" value="TreeGrafter"/>
</dbReference>
<dbReference type="CDD" id="cd07199">
    <property type="entry name" value="Pat17_PNPLA8_PNPLA9_like"/>
    <property type="match status" value="1"/>
</dbReference>
<dbReference type="SUPFAM" id="SSF52151">
    <property type="entry name" value="FabD/lysophospholipase-like"/>
    <property type="match status" value="1"/>
</dbReference>
<keyword evidence="1 4" id="KW-0378">Hydrolase</keyword>
<reference evidence="6 7" key="1">
    <citation type="submission" date="2015-07" db="EMBL/GenBank/DDBJ databases">
        <title>Genome sequence of Levilinea saccharolytica DSM 16555.</title>
        <authorList>
            <person name="Hemp J."/>
            <person name="Ward L.M."/>
            <person name="Pace L.A."/>
            <person name="Fischer W.W."/>
        </authorList>
    </citation>
    <scope>NUCLEOTIDE SEQUENCE [LARGE SCALE GENOMIC DNA]</scope>
    <source>
        <strain evidence="6 7">KIBI-1</strain>
    </source>
</reference>
<evidence type="ECO:0000256" key="2">
    <source>
        <dbReference type="ARBA" id="ARBA00022963"/>
    </source>
</evidence>
<dbReference type="PANTHER" id="PTHR24185:SF1">
    <property type="entry name" value="CALCIUM-INDEPENDENT PHOSPHOLIPASE A2-GAMMA"/>
    <property type="match status" value="1"/>
</dbReference>
<dbReference type="STRING" id="229921.ADN01_07460"/>
<evidence type="ECO:0000256" key="4">
    <source>
        <dbReference type="PROSITE-ProRule" id="PRU01161"/>
    </source>
</evidence>
<dbReference type="InterPro" id="IPR016035">
    <property type="entry name" value="Acyl_Trfase/lysoPLipase"/>
</dbReference>
<proteinExistence type="predicted"/>
<dbReference type="AlphaFoldDB" id="A0A0P6XW71"/>
<dbReference type="Gene3D" id="3.40.1090.10">
    <property type="entry name" value="Cytosolic phospholipase A2 catalytic domain"/>
    <property type="match status" value="1"/>
</dbReference>
<evidence type="ECO:0000256" key="1">
    <source>
        <dbReference type="ARBA" id="ARBA00022801"/>
    </source>
</evidence>
<protein>
    <recommendedName>
        <fullName evidence="5">PNPLA domain-containing protein</fullName>
    </recommendedName>
</protein>
<comment type="caution">
    <text evidence="6">The sequence shown here is derived from an EMBL/GenBank/DDBJ whole genome shotgun (WGS) entry which is preliminary data.</text>
</comment>
<dbReference type="RefSeq" id="WP_062418788.1">
    <property type="nucleotide sequence ID" value="NZ_DF967974.1"/>
</dbReference>
<feature type="domain" description="PNPLA" evidence="5">
    <location>
        <begin position="10"/>
        <end position="188"/>
    </location>
</feature>
<accession>A0A0P6XW71</accession>
<dbReference type="InterPro" id="IPR002641">
    <property type="entry name" value="PNPLA_dom"/>
</dbReference>
<evidence type="ECO:0000313" key="7">
    <source>
        <dbReference type="Proteomes" id="UP000050501"/>
    </source>
</evidence>
<evidence type="ECO:0000259" key="5">
    <source>
        <dbReference type="PROSITE" id="PS51635"/>
    </source>
</evidence>